<dbReference type="PANTHER" id="PTHR38797:SF4">
    <property type="entry name" value="NUCLEAR PORE COMPLEX PROTEIN NUP85"/>
    <property type="match status" value="1"/>
</dbReference>
<reference evidence="1 2" key="1">
    <citation type="journal article" date="2018" name="Front. Microbiol.">
        <title>Genomic and genetic insights into a cosmopolitan fungus, Paecilomyces variotii (Eurotiales).</title>
        <authorList>
            <person name="Urquhart A.S."/>
            <person name="Mondo S.J."/>
            <person name="Makela M.R."/>
            <person name="Hane J.K."/>
            <person name="Wiebenga A."/>
            <person name="He G."/>
            <person name="Mihaltcheva S."/>
            <person name="Pangilinan J."/>
            <person name="Lipzen A."/>
            <person name="Barry K."/>
            <person name="de Vries R.P."/>
            <person name="Grigoriev I.V."/>
            <person name="Idnurm A."/>
        </authorList>
    </citation>
    <scope>NUCLEOTIDE SEQUENCE [LARGE SCALE GENOMIC DNA]</scope>
    <source>
        <strain evidence="1 2">CBS 101075</strain>
    </source>
</reference>
<proteinExistence type="predicted"/>
<dbReference type="GeneID" id="39600060"/>
<sequence length="266" mass="30296">MVDITDEIYASRYAVLQDLFNNKISLQQATSKLASISLSDDDLNLTWNLIINCACEFPERHDKLVDVLVCLSKLPDATTDQGVPLKKYGLQVWRDLPMFDWELREEWDVRSIPSGPPDCRQKAISNFINLNKFTALLMATGEPILEFSWFALIALSTALETPPNQLPATDPLDAYIPAAAAWIETLGVDIYQWDEEHEHRPLSGIPGEGGPLWKGKHSFCKERWRFWRERFGEMARIDDDLGEGARIAAREAELMMRDIENGDVEE</sequence>
<dbReference type="AlphaFoldDB" id="A0A443HU18"/>
<organism evidence="1 2">
    <name type="scientific">Byssochlamys spectabilis</name>
    <name type="common">Paecilomyces variotii</name>
    <dbReference type="NCBI Taxonomy" id="264951"/>
    <lineage>
        <taxon>Eukaryota</taxon>
        <taxon>Fungi</taxon>
        <taxon>Dikarya</taxon>
        <taxon>Ascomycota</taxon>
        <taxon>Pezizomycotina</taxon>
        <taxon>Eurotiomycetes</taxon>
        <taxon>Eurotiomycetidae</taxon>
        <taxon>Eurotiales</taxon>
        <taxon>Thermoascaceae</taxon>
        <taxon>Paecilomyces</taxon>
    </lineage>
</organism>
<dbReference type="EMBL" id="RCNU01000006">
    <property type="protein sequence ID" value="RWQ95316.1"/>
    <property type="molecule type" value="Genomic_DNA"/>
</dbReference>
<evidence type="ECO:0000313" key="2">
    <source>
        <dbReference type="Proteomes" id="UP000283841"/>
    </source>
</evidence>
<gene>
    <name evidence="1" type="ORF">C8Q69DRAFT_469739</name>
</gene>
<dbReference type="RefSeq" id="XP_028484961.1">
    <property type="nucleotide sequence ID" value="XM_028630783.1"/>
</dbReference>
<dbReference type="Pfam" id="PF12311">
    <property type="entry name" value="DUF3632"/>
    <property type="match status" value="1"/>
</dbReference>
<dbReference type="InterPro" id="IPR022085">
    <property type="entry name" value="OpdG"/>
</dbReference>
<comment type="caution">
    <text evidence="1">The sequence shown here is derived from an EMBL/GenBank/DDBJ whole genome shotgun (WGS) entry which is preliminary data.</text>
</comment>
<name>A0A443HU18_BYSSP</name>
<keyword evidence="2" id="KW-1185">Reference proteome</keyword>
<evidence type="ECO:0000313" key="1">
    <source>
        <dbReference type="EMBL" id="RWQ95316.1"/>
    </source>
</evidence>
<dbReference type="Proteomes" id="UP000283841">
    <property type="component" value="Unassembled WGS sequence"/>
</dbReference>
<dbReference type="VEuPathDB" id="FungiDB:C8Q69DRAFT_469739"/>
<dbReference type="InterPro" id="IPR053204">
    <property type="entry name" value="Oxopyrrolidines_Biosynth-assoc"/>
</dbReference>
<accession>A0A443HU18</accession>
<protein>
    <submittedName>
        <fullName evidence="1">Uncharacterized protein</fullName>
    </submittedName>
</protein>
<dbReference type="PANTHER" id="PTHR38797">
    <property type="entry name" value="NUCLEAR PORE COMPLEX PROTEIN NUP85-RELATED"/>
    <property type="match status" value="1"/>
</dbReference>